<gene>
    <name evidence="1" type="ORF">DSM101010T_13610</name>
</gene>
<name>A0A7J0BH29_9BACT</name>
<dbReference type="Proteomes" id="UP000503840">
    <property type="component" value="Unassembled WGS sequence"/>
</dbReference>
<dbReference type="AlphaFoldDB" id="A0A7J0BH29"/>
<comment type="caution">
    <text evidence="1">The sequence shown here is derived from an EMBL/GenBank/DDBJ whole genome shotgun (WGS) entry which is preliminary data.</text>
</comment>
<evidence type="ECO:0000313" key="1">
    <source>
        <dbReference type="EMBL" id="GFM32996.1"/>
    </source>
</evidence>
<organism evidence="1 2">
    <name type="scientific">Desulfovibrio subterraneus</name>
    <dbReference type="NCBI Taxonomy" id="2718620"/>
    <lineage>
        <taxon>Bacteria</taxon>
        <taxon>Pseudomonadati</taxon>
        <taxon>Thermodesulfobacteriota</taxon>
        <taxon>Desulfovibrionia</taxon>
        <taxon>Desulfovibrionales</taxon>
        <taxon>Desulfovibrionaceae</taxon>
        <taxon>Desulfovibrio</taxon>
    </lineage>
</organism>
<keyword evidence="2" id="KW-1185">Reference proteome</keyword>
<reference evidence="1 2" key="1">
    <citation type="submission" date="2020-05" db="EMBL/GenBank/DDBJ databases">
        <title>Draft genome sequence of Desulfovibrio sp. strain HN2T.</title>
        <authorList>
            <person name="Ueno A."/>
            <person name="Tamazawa S."/>
            <person name="Tamamura S."/>
            <person name="Murakami T."/>
            <person name="Kiyama T."/>
            <person name="Inomata H."/>
            <person name="Amano Y."/>
            <person name="Miyakawa K."/>
            <person name="Tamaki H."/>
            <person name="Naganuma T."/>
            <person name="Kaneko K."/>
        </authorList>
    </citation>
    <scope>NUCLEOTIDE SEQUENCE [LARGE SCALE GENOMIC DNA]</scope>
    <source>
        <strain evidence="1 2">HN2</strain>
    </source>
</reference>
<dbReference type="EMBL" id="BLVO01000012">
    <property type="protein sequence ID" value="GFM32996.1"/>
    <property type="molecule type" value="Genomic_DNA"/>
</dbReference>
<accession>A0A7J0BH29</accession>
<evidence type="ECO:0000313" key="2">
    <source>
        <dbReference type="Proteomes" id="UP000503840"/>
    </source>
</evidence>
<sequence>MGLPVLQRNEITPFLVSHVPVKPEIWSQNGFSSLIRGAGTLGSCPAEPDNAETNLSAVTEEPAGMSLPVPLFLNGVAPLFVRDGGIEVRFRRTDRCVRIPA</sequence>
<proteinExistence type="predicted"/>
<protein>
    <submittedName>
        <fullName evidence="1">Uncharacterized protein</fullName>
    </submittedName>
</protein>